<proteinExistence type="predicted"/>
<name>A0AAE1LSH8_9NEOP</name>
<keyword evidence="4" id="KW-1185">Reference proteome</keyword>
<gene>
    <name evidence="3" type="ORF">KUF71_004666</name>
</gene>
<dbReference type="AlphaFoldDB" id="A0AAE1LSH8"/>
<protein>
    <submittedName>
        <fullName evidence="3">Cytospin-A</fullName>
    </submittedName>
</protein>
<feature type="chain" id="PRO_5042200579" evidence="2">
    <location>
        <begin position="18"/>
        <end position="238"/>
    </location>
</feature>
<feature type="signal peptide" evidence="2">
    <location>
        <begin position="1"/>
        <end position="17"/>
    </location>
</feature>
<reference evidence="3" key="2">
    <citation type="journal article" date="2023" name="BMC Genomics">
        <title>Pest status, molecular evolution, and epigenetic factors derived from the genome assembly of Frankliniella fusca, a thysanopteran phytovirus vector.</title>
        <authorList>
            <person name="Catto M.A."/>
            <person name="Labadie P.E."/>
            <person name="Jacobson A.L."/>
            <person name="Kennedy G.G."/>
            <person name="Srinivasan R."/>
            <person name="Hunt B.G."/>
        </authorList>
    </citation>
    <scope>NUCLEOTIDE SEQUENCE</scope>
    <source>
        <strain evidence="3">PL_HMW_Pooled</strain>
    </source>
</reference>
<dbReference type="EMBL" id="JAHWGI010001409">
    <property type="protein sequence ID" value="KAK3930095.1"/>
    <property type="molecule type" value="Genomic_DNA"/>
</dbReference>
<reference evidence="3" key="1">
    <citation type="submission" date="2021-07" db="EMBL/GenBank/DDBJ databases">
        <authorList>
            <person name="Catto M.A."/>
            <person name="Jacobson A."/>
            <person name="Kennedy G."/>
            <person name="Labadie P."/>
            <person name="Hunt B.G."/>
            <person name="Srinivasan R."/>
        </authorList>
    </citation>
    <scope>NUCLEOTIDE SEQUENCE</scope>
    <source>
        <strain evidence="3">PL_HMW_Pooled</strain>
        <tissue evidence="3">Head</tissue>
    </source>
</reference>
<feature type="compositionally biased region" description="Low complexity" evidence="1">
    <location>
        <begin position="38"/>
        <end position="79"/>
    </location>
</feature>
<organism evidence="3 4">
    <name type="scientific">Frankliniella fusca</name>
    <dbReference type="NCBI Taxonomy" id="407009"/>
    <lineage>
        <taxon>Eukaryota</taxon>
        <taxon>Metazoa</taxon>
        <taxon>Ecdysozoa</taxon>
        <taxon>Arthropoda</taxon>
        <taxon>Hexapoda</taxon>
        <taxon>Insecta</taxon>
        <taxon>Pterygota</taxon>
        <taxon>Neoptera</taxon>
        <taxon>Paraneoptera</taxon>
        <taxon>Thysanoptera</taxon>
        <taxon>Terebrantia</taxon>
        <taxon>Thripoidea</taxon>
        <taxon>Thripidae</taxon>
        <taxon>Frankliniella</taxon>
    </lineage>
</organism>
<sequence length="238" mass="25454">MKLLVAVAALCVAAASAASTYQQSAKATLDFINHEQAHGAAEANAPPATAAPRPGIGPATTPRPPAAAGGQQQQHLAPGRHGSTPAPATTVPKKDWELLPPRQAVQTTPRTAPTYRPNTPTYAGVVRDHGHGQDHQVRLPSLPPTTTRPRVYNIPIVVEDRANYTTTTEQSRWYDKLFGKGTDVDDGPWDRRRRQAAEAEQHVGAPRSEVVVGTSAIRVVGARPRQGAAQTHPRPDRS</sequence>
<accession>A0AAE1LSH8</accession>
<feature type="region of interest" description="Disordered" evidence="1">
    <location>
        <begin position="180"/>
        <end position="238"/>
    </location>
</feature>
<feature type="region of interest" description="Disordered" evidence="1">
    <location>
        <begin position="38"/>
        <end position="98"/>
    </location>
</feature>
<dbReference type="Proteomes" id="UP001219518">
    <property type="component" value="Unassembled WGS sequence"/>
</dbReference>
<evidence type="ECO:0000256" key="1">
    <source>
        <dbReference type="SAM" id="MobiDB-lite"/>
    </source>
</evidence>
<evidence type="ECO:0000256" key="2">
    <source>
        <dbReference type="SAM" id="SignalP"/>
    </source>
</evidence>
<evidence type="ECO:0000313" key="4">
    <source>
        <dbReference type="Proteomes" id="UP001219518"/>
    </source>
</evidence>
<comment type="caution">
    <text evidence="3">The sequence shown here is derived from an EMBL/GenBank/DDBJ whole genome shotgun (WGS) entry which is preliminary data.</text>
</comment>
<keyword evidence="2" id="KW-0732">Signal</keyword>
<evidence type="ECO:0000313" key="3">
    <source>
        <dbReference type="EMBL" id="KAK3930095.1"/>
    </source>
</evidence>